<dbReference type="EMBL" id="JACRWE010000003">
    <property type="protein sequence ID" value="MBC5996838.1"/>
    <property type="molecule type" value="Genomic_DNA"/>
</dbReference>
<evidence type="ECO:0000313" key="2">
    <source>
        <dbReference type="EMBL" id="MBC5996838.1"/>
    </source>
</evidence>
<keyword evidence="1" id="KW-0812">Transmembrane</keyword>
<evidence type="ECO:0008006" key="4">
    <source>
        <dbReference type="Google" id="ProtNLM"/>
    </source>
</evidence>
<reference evidence="2 3" key="1">
    <citation type="submission" date="2020-08" db="EMBL/GenBank/DDBJ databases">
        <authorList>
            <person name="Liu C."/>
            <person name="Sun Q."/>
        </authorList>
    </citation>
    <scope>NUCLEOTIDE SEQUENCE [LARGE SCALE GENOMIC DNA]</scope>
    <source>
        <strain evidence="2 3">NSJ-18</strain>
    </source>
</reference>
<organism evidence="2 3">
    <name type="scientific">Romboutsia faecis</name>
    <dbReference type="NCBI Taxonomy" id="2764597"/>
    <lineage>
        <taxon>Bacteria</taxon>
        <taxon>Bacillati</taxon>
        <taxon>Bacillota</taxon>
        <taxon>Clostridia</taxon>
        <taxon>Peptostreptococcales</taxon>
        <taxon>Peptostreptococcaceae</taxon>
        <taxon>Romboutsia</taxon>
    </lineage>
</organism>
<evidence type="ECO:0000256" key="1">
    <source>
        <dbReference type="SAM" id="Phobius"/>
    </source>
</evidence>
<name>A0ABR7JPJ2_9FIRM</name>
<keyword evidence="3" id="KW-1185">Reference proteome</keyword>
<feature type="transmembrane region" description="Helical" evidence="1">
    <location>
        <begin position="167"/>
        <end position="187"/>
    </location>
</feature>
<gene>
    <name evidence="2" type="ORF">H8923_08705</name>
</gene>
<dbReference type="Proteomes" id="UP000609849">
    <property type="component" value="Unassembled WGS sequence"/>
</dbReference>
<protein>
    <recommendedName>
        <fullName evidence="4">Cohesin domain-containing protein</fullName>
    </recommendedName>
</protein>
<comment type="caution">
    <text evidence="2">The sequence shown here is derived from an EMBL/GenBank/DDBJ whole genome shotgun (WGS) entry which is preliminary data.</text>
</comment>
<evidence type="ECO:0000313" key="3">
    <source>
        <dbReference type="Proteomes" id="UP000609849"/>
    </source>
</evidence>
<keyword evidence="1" id="KW-0472">Membrane</keyword>
<sequence>MNKTLKKYIIILLSLLFFFGNYIKIHAENNNSQVLNKINSKSKIEIVGDNLVQIPVVGESIAKYKLKYEDLNLEKINSKINFEINPKVQDVTINKDGILTVNTGANPGLITIESNIGDRWSGKIEIQLVKSWIYEYEKKENVKIRLANATDVKEIISNNEEKAINTIIIILRILLLLTFIVIIYYIITRKKRYIENLTNNIKKENEV</sequence>
<keyword evidence="1" id="KW-1133">Transmembrane helix</keyword>
<dbReference type="RefSeq" id="WP_153971694.1">
    <property type="nucleotide sequence ID" value="NZ_JACRWE010000003.1"/>
</dbReference>
<accession>A0ABR7JPJ2</accession>
<proteinExistence type="predicted"/>